<proteinExistence type="predicted"/>
<dbReference type="Proteomes" id="UP000534286">
    <property type="component" value="Unassembled WGS sequence"/>
</dbReference>
<name>A0A7W7RV09_9ACTN</name>
<comment type="caution">
    <text evidence="2">The sequence shown here is derived from an EMBL/GenBank/DDBJ whole genome shotgun (WGS) entry which is preliminary data.</text>
</comment>
<evidence type="ECO:0000256" key="1">
    <source>
        <dbReference type="SAM" id="MobiDB-lite"/>
    </source>
</evidence>
<sequence length="247" mass="26953">MDGTLTCPLMPQRLIHATTGADDATIRNPDAQLTKLITAREPYFLKLKQAADNDGKVRFQCPAAGTSPAVNCPRFTQAHSTPTTQPTRVDLTDARRRAAHSAAKPTVIPPPRAETSDLPKICTQQTITLRPSDLDTKDKFRQDLPYLSPAWQGAYKSIRASTEGINGRMKGQVIDLADPRNRLAHGRVAQTLLVALMVCIANQQILLSWRQINELPLLPDTKQTTDPVDPDEADASINGGRPPPGPN</sequence>
<keyword evidence="3" id="KW-1185">Reference proteome</keyword>
<gene>
    <name evidence="2" type="ORF">FHR32_002742</name>
</gene>
<evidence type="ECO:0008006" key="4">
    <source>
        <dbReference type="Google" id="ProtNLM"/>
    </source>
</evidence>
<feature type="region of interest" description="Disordered" evidence="1">
    <location>
        <begin position="219"/>
        <end position="247"/>
    </location>
</feature>
<reference evidence="2 3" key="1">
    <citation type="submission" date="2020-08" db="EMBL/GenBank/DDBJ databases">
        <title>Sequencing the genomes of 1000 actinobacteria strains.</title>
        <authorList>
            <person name="Klenk H.-P."/>
        </authorList>
    </citation>
    <scope>NUCLEOTIDE SEQUENCE [LARGE SCALE GENOMIC DNA]</scope>
    <source>
        <strain evidence="2 3">DSM 43023</strain>
    </source>
</reference>
<dbReference type="EMBL" id="JACHJU010000001">
    <property type="protein sequence ID" value="MBB4938437.1"/>
    <property type="molecule type" value="Genomic_DNA"/>
</dbReference>
<evidence type="ECO:0000313" key="3">
    <source>
        <dbReference type="Proteomes" id="UP000534286"/>
    </source>
</evidence>
<evidence type="ECO:0000313" key="2">
    <source>
        <dbReference type="EMBL" id="MBB4938437.1"/>
    </source>
</evidence>
<dbReference type="RefSeq" id="WP_184754610.1">
    <property type="nucleotide sequence ID" value="NZ_BAABEK010000048.1"/>
</dbReference>
<dbReference type="AlphaFoldDB" id="A0A7W7RV09"/>
<protein>
    <recommendedName>
        <fullName evidence="4">Transposase DDE domain-containing protein</fullName>
    </recommendedName>
</protein>
<organism evidence="2 3">
    <name type="scientific">Streptosporangium album</name>
    <dbReference type="NCBI Taxonomy" id="47479"/>
    <lineage>
        <taxon>Bacteria</taxon>
        <taxon>Bacillati</taxon>
        <taxon>Actinomycetota</taxon>
        <taxon>Actinomycetes</taxon>
        <taxon>Streptosporangiales</taxon>
        <taxon>Streptosporangiaceae</taxon>
        <taxon>Streptosporangium</taxon>
    </lineage>
</organism>
<accession>A0A7W7RV09</accession>